<dbReference type="Pfam" id="PF01522">
    <property type="entry name" value="Polysacc_deac_1"/>
    <property type="match status" value="1"/>
</dbReference>
<evidence type="ECO:0000259" key="1">
    <source>
        <dbReference type="Pfam" id="PF01522"/>
    </source>
</evidence>
<dbReference type="AlphaFoldDB" id="A0A2P1PT61"/>
<name>A0A2P1PT61_9GAMM</name>
<dbReference type="InterPro" id="IPR011330">
    <property type="entry name" value="Glyco_hydro/deAcase_b/a-brl"/>
</dbReference>
<dbReference type="GO" id="GO:0016810">
    <property type="term" value="F:hydrolase activity, acting on carbon-nitrogen (but not peptide) bonds"/>
    <property type="evidence" value="ECO:0007669"/>
    <property type="project" value="InterPro"/>
</dbReference>
<evidence type="ECO:0000313" key="2">
    <source>
        <dbReference type="EMBL" id="AVP98033.1"/>
    </source>
</evidence>
<dbReference type="GO" id="GO:0005975">
    <property type="term" value="P:carbohydrate metabolic process"/>
    <property type="evidence" value="ECO:0007669"/>
    <property type="project" value="InterPro"/>
</dbReference>
<dbReference type="Proteomes" id="UP000241074">
    <property type="component" value="Chromosome"/>
</dbReference>
<sequence>MNISGNDYASNDHVALAQDLRLLTRLGKRIVPLDWVIDTWNGTAVRDLEDCVVLTCDDGSDLDYFDLDFPNHGIQRSFYNVLVDFHAEYGRAAQPNLHLTCFVIADRSSRQDIDQGCLFSKDWMRDIWWHSAIRSGLIGIENHSFDHNHAAVKQPGLAGMARGDFFAVDNFERAEAQIANARVLIDQEIAPAKTRVFAYPFGHIPPYLINDYLPNHGERLGLAIAVGDGAQPVTMDSPRWNWPRYICGWHWKNPDALAQILAQAG</sequence>
<dbReference type="SUPFAM" id="SSF88713">
    <property type="entry name" value="Glycoside hydrolase/deacetylase"/>
    <property type="match status" value="1"/>
</dbReference>
<feature type="domain" description="NodB homology" evidence="1">
    <location>
        <begin position="49"/>
        <end position="210"/>
    </location>
</feature>
<dbReference type="EMBL" id="CP027860">
    <property type="protein sequence ID" value="AVP98033.1"/>
    <property type="molecule type" value="Genomic_DNA"/>
</dbReference>
<dbReference type="KEGG" id="xba:C7S18_12845"/>
<keyword evidence="3" id="KW-1185">Reference proteome</keyword>
<gene>
    <name evidence="2" type="ORF">C7S18_12845</name>
</gene>
<reference evidence="2 3" key="2">
    <citation type="submission" date="2018-03" db="EMBL/GenBank/DDBJ databases">
        <authorList>
            <person name="Keele B.F."/>
        </authorList>
    </citation>
    <scope>NUCLEOTIDE SEQUENCE [LARGE SCALE GENOMIC DNA]</scope>
    <source>
        <strain evidence="2 3">D13</strain>
    </source>
</reference>
<organism evidence="2 3">
    <name type="scientific">Ahniella affigens</name>
    <dbReference type="NCBI Taxonomy" id="2021234"/>
    <lineage>
        <taxon>Bacteria</taxon>
        <taxon>Pseudomonadati</taxon>
        <taxon>Pseudomonadota</taxon>
        <taxon>Gammaproteobacteria</taxon>
        <taxon>Lysobacterales</taxon>
        <taxon>Rhodanobacteraceae</taxon>
        <taxon>Ahniella</taxon>
    </lineage>
</organism>
<accession>A0A2P1PT61</accession>
<dbReference type="InterPro" id="IPR002509">
    <property type="entry name" value="NODB_dom"/>
</dbReference>
<proteinExistence type="predicted"/>
<evidence type="ECO:0000313" key="3">
    <source>
        <dbReference type="Proteomes" id="UP000241074"/>
    </source>
</evidence>
<dbReference type="Gene3D" id="3.20.20.370">
    <property type="entry name" value="Glycoside hydrolase/deacetylase"/>
    <property type="match status" value="1"/>
</dbReference>
<reference evidence="2 3" key="1">
    <citation type="submission" date="2018-03" db="EMBL/GenBank/DDBJ databases">
        <title>Ahniella affigens gen. nov., sp. nov., a gammaproteobacterium isolated from sandy soil near a stream.</title>
        <authorList>
            <person name="Ko Y."/>
            <person name="Kim J.-H."/>
        </authorList>
    </citation>
    <scope>NUCLEOTIDE SEQUENCE [LARGE SCALE GENOMIC DNA]</scope>
    <source>
        <strain evidence="2 3">D13</strain>
    </source>
</reference>
<protein>
    <recommendedName>
        <fullName evidence="1">NodB homology domain-containing protein</fullName>
    </recommendedName>
</protein>